<evidence type="ECO:0000313" key="3">
    <source>
        <dbReference type="Proteomes" id="UP000318380"/>
    </source>
</evidence>
<keyword evidence="1" id="KW-0812">Transmembrane</keyword>
<dbReference type="RefSeq" id="WP_145807910.1">
    <property type="nucleotide sequence ID" value="NZ_VIVK01000001.1"/>
</dbReference>
<dbReference type="OrthoDB" id="3240395at2"/>
<evidence type="ECO:0000313" key="2">
    <source>
        <dbReference type="EMBL" id="TWD82384.1"/>
    </source>
</evidence>
<proteinExistence type="predicted"/>
<protein>
    <submittedName>
        <fullName evidence="2">Uncharacterized protein</fullName>
    </submittedName>
</protein>
<evidence type="ECO:0000256" key="1">
    <source>
        <dbReference type="SAM" id="Phobius"/>
    </source>
</evidence>
<keyword evidence="1" id="KW-1133">Transmembrane helix</keyword>
<sequence>MASRRHWLWIAGASALVAISTYLLAVRTRTGRQLENTALRGADETYNRDNAVTAGTTLAEITIYSLAFACLACLASWWLARRGVVHEYTGRKYVPRVILVVLFSGYLLVSLVLGGILWGVPIAGQDFGTALTESERPNSLGATSLATTGSVLAALVFWASWRRLETRAPRLGTTATRLERG</sequence>
<feature type="transmembrane region" description="Helical" evidence="1">
    <location>
        <begin position="140"/>
        <end position="161"/>
    </location>
</feature>
<name>A0A561BU17_9ACTN</name>
<feature type="transmembrane region" description="Helical" evidence="1">
    <location>
        <begin position="7"/>
        <end position="25"/>
    </location>
</feature>
<feature type="transmembrane region" description="Helical" evidence="1">
    <location>
        <begin position="61"/>
        <end position="81"/>
    </location>
</feature>
<comment type="caution">
    <text evidence="2">The sequence shown here is derived from an EMBL/GenBank/DDBJ whole genome shotgun (WGS) entry which is preliminary data.</text>
</comment>
<dbReference type="AlphaFoldDB" id="A0A561BU17"/>
<keyword evidence="3" id="KW-1185">Reference proteome</keyword>
<dbReference type="Proteomes" id="UP000318380">
    <property type="component" value="Unassembled WGS sequence"/>
</dbReference>
<dbReference type="EMBL" id="VIVK01000001">
    <property type="protein sequence ID" value="TWD82384.1"/>
    <property type="molecule type" value="Genomic_DNA"/>
</dbReference>
<reference evidence="2 3" key="1">
    <citation type="submission" date="2019-06" db="EMBL/GenBank/DDBJ databases">
        <title>Sequencing the genomes of 1000 actinobacteria strains.</title>
        <authorList>
            <person name="Klenk H.-P."/>
        </authorList>
    </citation>
    <scope>NUCLEOTIDE SEQUENCE [LARGE SCALE GENOMIC DNA]</scope>
    <source>
        <strain evidence="2 3">DSM 24683</strain>
    </source>
</reference>
<feature type="transmembrane region" description="Helical" evidence="1">
    <location>
        <begin position="93"/>
        <end position="120"/>
    </location>
</feature>
<gene>
    <name evidence="2" type="ORF">FB561_3514</name>
</gene>
<organism evidence="2 3">
    <name type="scientific">Kribbella amoyensis</name>
    <dbReference type="NCBI Taxonomy" id="996641"/>
    <lineage>
        <taxon>Bacteria</taxon>
        <taxon>Bacillati</taxon>
        <taxon>Actinomycetota</taxon>
        <taxon>Actinomycetes</taxon>
        <taxon>Propionibacteriales</taxon>
        <taxon>Kribbellaceae</taxon>
        <taxon>Kribbella</taxon>
    </lineage>
</organism>
<accession>A0A561BU17</accession>
<keyword evidence="1" id="KW-0472">Membrane</keyword>